<dbReference type="EMBL" id="CAJVQC010168170">
    <property type="protein sequence ID" value="CAG8849935.1"/>
    <property type="molecule type" value="Genomic_DNA"/>
</dbReference>
<gene>
    <name evidence="1" type="ORF">RPERSI_LOCUS35848</name>
</gene>
<reference evidence="1" key="1">
    <citation type="submission" date="2021-06" db="EMBL/GenBank/DDBJ databases">
        <authorList>
            <person name="Kallberg Y."/>
            <person name="Tangrot J."/>
            <person name="Rosling A."/>
        </authorList>
    </citation>
    <scope>NUCLEOTIDE SEQUENCE</scope>
    <source>
        <strain evidence="1">MA461A</strain>
    </source>
</reference>
<proteinExistence type="predicted"/>
<sequence>LTKDLGFSEKVDYQIYHKQLDKSKLPVAFLICVECMTYGNFPSKEDIEHIQG</sequence>
<organism evidence="1 2">
    <name type="scientific">Racocetra persica</name>
    <dbReference type="NCBI Taxonomy" id="160502"/>
    <lineage>
        <taxon>Eukaryota</taxon>
        <taxon>Fungi</taxon>
        <taxon>Fungi incertae sedis</taxon>
        <taxon>Mucoromycota</taxon>
        <taxon>Glomeromycotina</taxon>
        <taxon>Glomeromycetes</taxon>
        <taxon>Diversisporales</taxon>
        <taxon>Gigasporaceae</taxon>
        <taxon>Racocetra</taxon>
    </lineage>
</organism>
<evidence type="ECO:0000313" key="1">
    <source>
        <dbReference type="EMBL" id="CAG8849935.1"/>
    </source>
</evidence>
<name>A0ACA9SZK8_9GLOM</name>
<protein>
    <submittedName>
        <fullName evidence="1">15300_t:CDS:1</fullName>
    </submittedName>
</protein>
<accession>A0ACA9SZK8</accession>
<evidence type="ECO:0000313" key="2">
    <source>
        <dbReference type="Proteomes" id="UP000789920"/>
    </source>
</evidence>
<keyword evidence="2" id="KW-1185">Reference proteome</keyword>
<comment type="caution">
    <text evidence="1">The sequence shown here is derived from an EMBL/GenBank/DDBJ whole genome shotgun (WGS) entry which is preliminary data.</text>
</comment>
<dbReference type="Proteomes" id="UP000789920">
    <property type="component" value="Unassembled WGS sequence"/>
</dbReference>
<feature type="non-terminal residue" evidence="1">
    <location>
        <position position="1"/>
    </location>
</feature>